<evidence type="ECO:0000313" key="3">
    <source>
        <dbReference type="Proteomes" id="UP001180020"/>
    </source>
</evidence>
<sequence>MSTNGYKTQVKNVIAAVAIHNFIMKQRSMDEVLNHFGEEPMSGPQSTNDEGDTTVGQENIDGIAMSALQDSITDQIVVGHKLNH</sequence>
<feature type="region of interest" description="Disordered" evidence="1">
    <location>
        <begin position="36"/>
        <end position="56"/>
    </location>
</feature>
<protein>
    <submittedName>
        <fullName evidence="2">Uncharacterized protein</fullName>
    </submittedName>
</protein>
<dbReference type="Proteomes" id="UP001180020">
    <property type="component" value="Unassembled WGS sequence"/>
</dbReference>
<comment type="caution">
    <text evidence="2">The sequence shown here is derived from an EMBL/GenBank/DDBJ whole genome shotgun (WGS) entry which is preliminary data.</text>
</comment>
<evidence type="ECO:0000256" key="1">
    <source>
        <dbReference type="SAM" id="MobiDB-lite"/>
    </source>
</evidence>
<accession>A0AAV9DFS4</accession>
<gene>
    <name evidence="2" type="ORF">QJS10_CPB14g00528</name>
</gene>
<reference evidence="2" key="1">
    <citation type="journal article" date="2023" name="Nat. Commun.">
        <title>Diploid and tetraploid genomes of Acorus and the evolution of monocots.</title>
        <authorList>
            <person name="Ma L."/>
            <person name="Liu K.W."/>
            <person name="Li Z."/>
            <person name="Hsiao Y.Y."/>
            <person name="Qi Y."/>
            <person name="Fu T."/>
            <person name="Tang G.D."/>
            <person name="Zhang D."/>
            <person name="Sun W.H."/>
            <person name="Liu D.K."/>
            <person name="Li Y."/>
            <person name="Chen G.Z."/>
            <person name="Liu X.D."/>
            <person name="Liao X.Y."/>
            <person name="Jiang Y.T."/>
            <person name="Yu X."/>
            <person name="Hao Y."/>
            <person name="Huang J."/>
            <person name="Zhao X.W."/>
            <person name="Ke S."/>
            <person name="Chen Y.Y."/>
            <person name="Wu W.L."/>
            <person name="Hsu J.L."/>
            <person name="Lin Y.F."/>
            <person name="Huang M.D."/>
            <person name="Li C.Y."/>
            <person name="Huang L."/>
            <person name="Wang Z.W."/>
            <person name="Zhao X."/>
            <person name="Zhong W.Y."/>
            <person name="Peng D.H."/>
            <person name="Ahmad S."/>
            <person name="Lan S."/>
            <person name="Zhang J.S."/>
            <person name="Tsai W.C."/>
            <person name="Van de Peer Y."/>
            <person name="Liu Z.J."/>
        </authorList>
    </citation>
    <scope>NUCLEOTIDE SEQUENCE</scope>
    <source>
        <strain evidence="2">CP</strain>
    </source>
</reference>
<name>A0AAV9DFS4_ACOCL</name>
<reference evidence="2" key="2">
    <citation type="submission" date="2023-06" db="EMBL/GenBank/DDBJ databases">
        <authorList>
            <person name="Ma L."/>
            <person name="Liu K.-W."/>
            <person name="Li Z."/>
            <person name="Hsiao Y.-Y."/>
            <person name="Qi Y."/>
            <person name="Fu T."/>
            <person name="Tang G."/>
            <person name="Zhang D."/>
            <person name="Sun W.-H."/>
            <person name="Liu D.-K."/>
            <person name="Li Y."/>
            <person name="Chen G.-Z."/>
            <person name="Liu X.-D."/>
            <person name="Liao X.-Y."/>
            <person name="Jiang Y.-T."/>
            <person name="Yu X."/>
            <person name="Hao Y."/>
            <person name="Huang J."/>
            <person name="Zhao X.-W."/>
            <person name="Ke S."/>
            <person name="Chen Y.-Y."/>
            <person name="Wu W.-L."/>
            <person name="Hsu J.-L."/>
            <person name="Lin Y.-F."/>
            <person name="Huang M.-D."/>
            <person name="Li C.-Y."/>
            <person name="Huang L."/>
            <person name="Wang Z.-W."/>
            <person name="Zhao X."/>
            <person name="Zhong W.-Y."/>
            <person name="Peng D.-H."/>
            <person name="Ahmad S."/>
            <person name="Lan S."/>
            <person name="Zhang J.-S."/>
            <person name="Tsai W.-C."/>
            <person name="Van De Peer Y."/>
            <person name="Liu Z.-J."/>
        </authorList>
    </citation>
    <scope>NUCLEOTIDE SEQUENCE</scope>
    <source>
        <strain evidence="2">CP</strain>
        <tissue evidence="2">Leaves</tissue>
    </source>
</reference>
<dbReference type="EMBL" id="JAUJYO010000014">
    <property type="protein sequence ID" value="KAK1299253.1"/>
    <property type="molecule type" value="Genomic_DNA"/>
</dbReference>
<dbReference type="AlphaFoldDB" id="A0AAV9DFS4"/>
<organism evidence="2 3">
    <name type="scientific">Acorus calamus</name>
    <name type="common">Sweet flag</name>
    <dbReference type="NCBI Taxonomy" id="4465"/>
    <lineage>
        <taxon>Eukaryota</taxon>
        <taxon>Viridiplantae</taxon>
        <taxon>Streptophyta</taxon>
        <taxon>Embryophyta</taxon>
        <taxon>Tracheophyta</taxon>
        <taxon>Spermatophyta</taxon>
        <taxon>Magnoliopsida</taxon>
        <taxon>Liliopsida</taxon>
        <taxon>Acoraceae</taxon>
        <taxon>Acorus</taxon>
    </lineage>
</organism>
<keyword evidence="3" id="KW-1185">Reference proteome</keyword>
<proteinExistence type="predicted"/>
<evidence type="ECO:0000313" key="2">
    <source>
        <dbReference type="EMBL" id="KAK1299253.1"/>
    </source>
</evidence>